<evidence type="ECO:0000256" key="6">
    <source>
        <dbReference type="ARBA" id="ARBA00023077"/>
    </source>
</evidence>
<dbReference type="NCBIfam" id="TIGR04056">
    <property type="entry name" value="OMP_RagA_SusC"/>
    <property type="match status" value="1"/>
</dbReference>
<dbReference type="GO" id="GO:0044718">
    <property type="term" value="P:siderophore transmembrane transport"/>
    <property type="evidence" value="ECO:0007669"/>
    <property type="project" value="TreeGrafter"/>
</dbReference>
<dbReference type="NCBIfam" id="TIGR04057">
    <property type="entry name" value="SusC_RagA_signa"/>
    <property type="match status" value="1"/>
</dbReference>
<dbReference type="HOGENOM" id="CLU_004317_0_2_10"/>
<name>F0R137_PHOSB</name>
<dbReference type="PANTHER" id="PTHR30069:SF29">
    <property type="entry name" value="HEMOGLOBIN AND HEMOGLOBIN-HAPTOGLOBIN-BINDING PROTEIN 1-RELATED"/>
    <property type="match status" value="1"/>
</dbReference>
<comment type="similarity">
    <text evidence="10 11">Belongs to the TonB-dependent receptor family.</text>
</comment>
<dbReference type="InterPro" id="IPR012910">
    <property type="entry name" value="Plug_dom"/>
</dbReference>
<dbReference type="STRING" id="667015.Bacsa_0698"/>
<dbReference type="InterPro" id="IPR039426">
    <property type="entry name" value="TonB-dep_rcpt-like"/>
</dbReference>
<evidence type="ECO:0000256" key="1">
    <source>
        <dbReference type="ARBA" id="ARBA00004571"/>
    </source>
</evidence>
<dbReference type="Gene3D" id="2.60.40.1120">
    <property type="entry name" value="Carboxypeptidase-like, regulatory domain"/>
    <property type="match status" value="1"/>
</dbReference>
<reference evidence="15 16" key="1">
    <citation type="journal article" date="2011" name="Stand. Genomic Sci.">
        <title>Complete genome sequence of Bacteroides salanitronis type strain (BL78).</title>
        <authorList>
            <person name="Gronow S."/>
            <person name="Held B."/>
            <person name="Lucas S."/>
            <person name="Lapidus A."/>
            <person name="Del Rio T.G."/>
            <person name="Nolan M."/>
            <person name="Tice H."/>
            <person name="Deshpande S."/>
            <person name="Cheng J.F."/>
            <person name="Pitluck S."/>
            <person name="Liolios K."/>
            <person name="Pagani I."/>
            <person name="Ivanova N."/>
            <person name="Mavromatis K."/>
            <person name="Pati A."/>
            <person name="Tapia R."/>
            <person name="Han C."/>
            <person name="Goodwin L."/>
            <person name="Chen A."/>
            <person name="Palaniappan K."/>
            <person name="Land M."/>
            <person name="Hauser L."/>
            <person name="Chang Y.J."/>
            <person name="Jeffries C.D."/>
            <person name="Brambilla E.M."/>
            <person name="Rohde M."/>
            <person name="Goker M."/>
            <person name="Detter J.C."/>
            <person name="Woyke T."/>
            <person name="Bristow J."/>
            <person name="Markowitz V."/>
            <person name="Hugenholtz P."/>
            <person name="Kyrpides N.C."/>
            <person name="Klenk H.P."/>
            <person name="Eisen J.A."/>
        </authorList>
    </citation>
    <scope>NUCLEOTIDE SEQUENCE [LARGE SCALE GENOMIC DNA]</scope>
    <source>
        <strain evidence="15 16">DSM 18170</strain>
    </source>
</reference>
<evidence type="ECO:0000259" key="13">
    <source>
        <dbReference type="Pfam" id="PF00593"/>
    </source>
</evidence>
<dbReference type="eggNOG" id="COG4771">
    <property type="taxonomic scope" value="Bacteria"/>
</dbReference>
<keyword evidence="6 11" id="KW-0798">TonB box</keyword>
<dbReference type="InterPro" id="IPR036942">
    <property type="entry name" value="Beta-barrel_TonB_sf"/>
</dbReference>
<dbReference type="GO" id="GO:0015344">
    <property type="term" value="F:siderophore uptake transmembrane transporter activity"/>
    <property type="evidence" value="ECO:0007669"/>
    <property type="project" value="TreeGrafter"/>
</dbReference>
<keyword evidence="7 10" id="KW-0472">Membrane</keyword>
<dbReference type="RefSeq" id="WP_013616747.1">
    <property type="nucleotide sequence ID" value="NC_015164.1"/>
</dbReference>
<evidence type="ECO:0000256" key="2">
    <source>
        <dbReference type="ARBA" id="ARBA00022448"/>
    </source>
</evidence>
<dbReference type="Gene3D" id="2.40.170.20">
    <property type="entry name" value="TonB-dependent receptor, beta-barrel domain"/>
    <property type="match status" value="1"/>
</dbReference>
<organism evidence="15 16">
    <name type="scientific">Phocaeicola salanitronis (strain DSM 18170 / JCM 13657 / CCUG 60908 / BL78)</name>
    <name type="common">Bacteroides salanitronis</name>
    <dbReference type="NCBI Taxonomy" id="667015"/>
    <lineage>
        <taxon>Bacteria</taxon>
        <taxon>Pseudomonadati</taxon>
        <taxon>Bacteroidota</taxon>
        <taxon>Bacteroidia</taxon>
        <taxon>Bacteroidales</taxon>
        <taxon>Bacteroidaceae</taxon>
        <taxon>Phocaeicola</taxon>
    </lineage>
</organism>
<dbReference type="EMBL" id="CP002530">
    <property type="protein sequence ID" value="ADY35292.1"/>
    <property type="molecule type" value="Genomic_DNA"/>
</dbReference>
<dbReference type="PANTHER" id="PTHR30069">
    <property type="entry name" value="TONB-DEPENDENT OUTER MEMBRANE RECEPTOR"/>
    <property type="match status" value="1"/>
</dbReference>
<accession>F0R137</accession>
<evidence type="ECO:0000313" key="16">
    <source>
        <dbReference type="Proteomes" id="UP000007486"/>
    </source>
</evidence>
<dbReference type="Pfam" id="PF07715">
    <property type="entry name" value="Plug"/>
    <property type="match status" value="1"/>
</dbReference>
<dbReference type="InterPro" id="IPR008969">
    <property type="entry name" value="CarboxyPept-like_regulatory"/>
</dbReference>
<evidence type="ECO:0000256" key="12">
    <source>
        <dbReference type="SAM" id="SignalP"/>
    </source>
</evidence>
<protein>
    <submittedName>
        <fullName evidence="15">TonB-dependent receptor plug</fullName>
    </submittedName>
</protein>
<proteinExistence type="inferred from homology"/>
<dbReference type="OrthoDB" id="9768177at2"/>
<dbReference type="Gene3D" id="2.170.130.10">
    <property type="entry name" value="TonB-dependent receptor, plug domain"/>
    <property type="match status" value="1"/>
</dbReference>
<dbReference type="InterPro" id="IPR023996">
    <property type="entry name" value="TonB-dep_OMP_SusC/RagA"/>
</dbReference>
<keyword evidence="3 10" id="KW-1134">Transmembrane beta strand</keyword>
<feature type="domain" description="TonB-dependent receptor plug" evidence="14">
    <location>
        <begin position="119"/>
        <end position="227"/>
    </location>
</feature>
<dbReference type="GO" id="GO:0009279">
    <property type="term" value="C:cell outer membrane"/>
    <property type="evidence" value="ECO:0007669"/>
    <property type="project" value="UniProtKB-SubCell"/>
</dbReference>
<evidence type="ECO:0000256" key="3">
    <source>
        <dbReference type="ARBA" id="ARBA00022452"/>
    </source>
</evidence>
<evidence type="ECO:0000256" key="11">
    <source>
        <dbReference type="RuleBase" id="RU003357"/>
    </source>
</evidence>
<dbReference type="PROSITE" id="PS52016">
    <property type="entry name" value="TONB_DEPENDENT_REC_3"/>
    <property type="match status" value="1"/>
</dbReference>
<keyword evidence="16" id="KW-1185">Reference proteome</keyword>
<evidence type="ECO:0000313" key="15">
    <source>
        <dbReference type="EMBL" id="ADY35292.1"/>
    </source>
</evidence>
<keyword evidence="8 15" id="KW-0675">Receptor</keyword>
<evidence type="ECO:0000256" key="9">
    <source>
        <dbReference type="ARBA" id="ARBA00023237"/>
    </source>
</evidence>
<keyword evidence="9 10" id="KW-0998">Cell outer membrane</keyword>
<feature type="chain" id="PRO_5003257419" evidence="12">
    <location>
        <begin position="28"/>
        <end position="996"/>
    </location>
</feature>
<dbReference type="KEGG" id="bsa:Bacsa_0698"/>
<dbReference type="Pfam" id="PF13715">
    <property type="entry name" value="CarbopepD_reg_2"/>
    <property type="match status" value="1"/>
</dbReference>
<dbReference type="SUPFAM" id="SSF56935">
    <property type="entry name" value="Porins"/>
    <property type="match status" value="1"/>
</dbReference>
<sequence>MQSNKKPLRFRLFALLVGILCSLGVSAQQITVQGIVKDQTGEPVIGASVVQDGTNNGVITDFDGKFTLSVPGDSKIRISYIGYITQLIPVKGQSTFNITLEEDSEMLSEVVVIGYGSVDKKELTSAVSHVSSKDFLNIASSDPAMQIQGKVAGVSIDNRGAADPNVSSSIQVRGLSSRSAGTGPLIVIDGVPGGNLMNVNSNDIASIDVLKDGAASAIYGTRGSNGVILITTKQGSKDGAIHTTYNGYVSADFIVNPMKTLSAEQFRQWRVPQGGTDMGGDTDWMDEITRTGFSHSHALTLSGGNAQNNYRVTVDMRQAKGIDLRSDRKEWGARATFNHTTKNGLFKFTANVAPRFVNKNNSDWGVFDVALVANPTTPVFDPSDPSGKTYYNFQGQDNYNPVEKLKLEKNYDETKWFDWDVTAKLNLLPLLAPEASNHTLSTQVTLAQQINDNMNYWYAPSTMTTEINAGRKGEAKQAYTKDRQESLEWLVNYSFQKKGHSLSFMGGYSYQYWMHNGMTAENKDFSSDAFLWNNLGNGEYMLEEGRNGMSSYRNDAKLIAFFGRLSYDWEKRYMVTASLRYEGSSKFGDNNKWGYFPAVSAGWRISDEAFMEDIRWINDLKIRGDFGMTGNQDFDAYKSLATYGGFGWVYYNGGYYQVWGPGKNVNPDLKWEKGINWNVGVDFSLFDNRLSGSINYYHRKQQDLLGDYTVPVPPYLFESTFANVGTMRNTGIEINLDILAVQTKDFTYNIGFVGSTNNNKFVSFSNSIYKGNPYMDVCGLPGPNNPGNLQRIQEGERIGNYRTYAYAGVDADGNWLVWNKDNTEKISINDATEEDKRITGNGLPKFTASLANTFTWKNWDLTLYFRGAFGFDLFNVHDLYYGLQSSNKISNVLPKAYEENAAITTGVNVLTDYFIERGDYVKLDVATLGYTWNVDKKYLERIRFYLTGRNLFTITGFSGVDPSTYSVNGLTPGTFGGNRNYYPSTTQLMFGVQVDF</sequence>
<dbReference type="FunFam" id="2.60.40.1120:FF:000003">
    <property type="entry name" value="Outer membrane protein Omp121"/>
    <property type="match status" value="1"/>
</dbReference>
<feature type="domain" description="TonB-dependent receptor-like beta-barrel" evidence="13">
    <location>
        <begin position="388"/>
        <end position="951"/>
    </location>
</feature>
<keyword evidence="2 10" id="KW-0813">Transport</keyword>
<keyword evidence="5 12" id="KW-0732">Signal</keyword>
<dbReference type="InterPro" id="IPR000531">
    <property type="entry name" value="Beta-barrel_TonB"/>
</dbReference>
<comment type="subcellular location">
    <subcellularLocation>
        <location evidence="1 10">Cell outer membrane</location>
        <topology evidence="1 10">Multi-pass membrane protein</topology>
    </subcellularLocation>
</comment>
<dbReference type="AlphaFoldDB" id="F0R137"/>
<evidence type="ECO:0000259" key="14">
    <source>
        <dbReference type="Pfam" id="PF07715"/>
    </source>
</evidence>
<evidence type="ECO:0000256" key="10">
    <source>
        <dbReference type="PROSITE-ProRule" id="PRU01360"/>
    </source>
</evidence>
<evidence type="ECO:0000256" key="4">
    <source>
        <dbReference type="ARBA" id="ARBA00022692"/>
    </source>
</evidence>
<dbReference type="Proteomes" id="UP000007486">
    <property type="component" value="Chromosome"/>
</dbReference>
<dbReference type="InterPro" id="IPR037066">
    <property type="entry name" value="Plug_dom_sf"/>
</dbReference>
<dbReference type="InterPro" id="IPR023997">
    <property type="entry name" value="TonB-dep_OMP_SusC/RagA_CS"/>
</dbReference>
<dbReference type="SUPFAM" id="SSF49464">
    <property type="entry name" value="Carboxypeptidase regulatory domain-like"/>
    <property type="match status" value="1"/>
</dbReference>
<evidence type="ECO:0000256" key="5">
    <source>
        <dbReference type="ARBA" id="ARBA00022729"/>
    </source>
</evidence>
<feature type="signal peptide" evidence="12">
    <location>
        <begin position="1"/>
        <end position="27"/>
    </location>
</feature>
<gene>
    <name evidence="15" type="ordered locus">Bacsa_0698</name>
</gene>
<evidence type="ECO:0000256" key="8">
    <source>
        <dbReference type="ARBA" id="ARBA00023170"/>
    </source>
</evidence>
<evidence type="ECO:0000256" key="7">
    <source>
        <dbReference type="ARBA" id="ARBA00023136"/>
    </source>
</evidence>
<keyword evidence="4 10" id="KW-0812">Transmembrane</keyword>
<dbReference type="Pfam" id="PF00593">
    <property type="entry name" value="TonB_dep_Rec_b-barrel"/>
    <property type="match status" value="1"/>
</dbReference>